<accession>A0AB74UK58</accession>
<evidence type="ECO:0000313" key="2">
    <source>
        <dbReference type="EMBL" id="XCJ81395.1"/>
    </source>
</evidence>
<gene>
    <name evidence="2" type="ORF">ABV408_09500</name>
</gene>
<name>A0AB74UK58_9GAMM</name>
<dbReference type="Gene3D" id="2.60.120.590">
    <property type="entry name" value="Alpha-ketoglutarate-dependent dioxygenase AlkB-like"/>
    <property type="match status" value="1"/>
</dbReference>
<dbReference type="PANTHER" id="PTHR31212:SF4">
    <property type="entry name" value="ALPHA-KETOGLUTARATE-DEPENDENT DIOXYGENASE ALKB HOMOLOG 3"/>
    <property type="match status" value="1"/>
</dbReference>
<dbReference type="PROSITE" id="PS51471">
    <property type="entry name" value="FE2OG_OXY"/>
    <property type="match status" value="1"/>
</dbReference>
<dbReference type="Pfam" id="PF13532">
    <property type="entry name" value="2OG-FeII_Oxy_2"/>
    <property type="match status" value="1"/>
</dbReference>
<dbReference type="PANTHER" id="PTHR31212">
    <property type="entry name" value="ALPHA-KETOGLUTARATE-DEPENDENT DIOXYGENASE ALKB HOMOLOG 3"/>
    <property type="match status" value="1"/>
</dbReference>
<sequence length="209" mass="23422">MNTRSLSHEAWQWLESGPLLARLDTFIAPAEASALLETLLHEVAWESPAIRVYGRDHVIPRAQCWMGDPEAGYRYSGSQLVPTPWHPAVAELASRVQQALAHAELPTTEFNSVLLNRYQDGQQRMGWHSDDEPELGPDPIVAAVSLGAERPLRFRERRRGPGRRAFNVWLPHGSLLLMGPGAQSRWQHALAPRAIPGPRISLTFRRVHG</sequence>
<dbReference type="SUPFAM" id="SSF51197">
    <property type="entry name" value="Clavaminate synthase-like"/>
    <property type="match status" value="1"/>
</dbReference>
<proteinExistence type="predicted"/>
<dbReference type="RefSeq" id="WP_353982145.1">
    <property type="nucleotide sequence ID" value="NZ_CP159578.1"/>
</dbReference>
<dbReference type="InterPro" id="IPR037151">
    <property type="entry name" value="AlkB-like_sf"/>
</dbReference>
<keyword evidence="2" id="KW-0223">Dioxygenase</keyword>
<dbReference type="AlphaFoldDB" id="A0AB74UK58"/>
<keyword evidence="2" id="KW-0560">Oxidoreductase</keyword>
<dbReference type="InterPro" id="IPR005123">
    <property type="entry name" value="Oxoglu/Fe-dep_dioxygenase_dom"/>
</dbReference>
<dbReference type="GO" id="GO:0006307">
    <property type="term" value="P:DNA alkylation repair"/>
    <property type="evidence" value="ECO:0007669"/>
    <property type="project" value="InterPro"/>
</dbReference>
<dbReference type="InterPro" id="IPR032854">
    <property type="entry name" value="ALKBH3"/>
</dbReference>
<protein>
    <submittedName>
        <fullName evidence="2">Alpha-ketoglutarate-dependent dioxygenase AlkB</fullName>
    </submittedName>
</protein>
<feature type="domain" description="Fe2OG dioxygenase" evidence="1">
    <location>
        <begin position="109"/>
        <end position="208"/>
    </location>
</feature>
<dbReference type="InterPro" id="IPR027450">
    <property type="entry name" value="AlkB-like"/>
</dbReference>
<dbReference type="GO" id="GO:0051213">
    <property type="term" value="F:dioxygenase activity"/>
    <property type="evidence" value="ECO:0007669"/>
    <property type="project" value="UniProtKB-KW"/>
</dbReference>
<organism evidence="2">
    <name type="scientific">Salinicola endophyticus</name>
    <dbReference type="NCBI Taxonomy" id="1949083"/>
    <lineage>
        <taxon>Bacteria</taxon>
        <taxon>Pseudomonadati</taxon>
        <taxon>Pseudomonadota</taxon>
        <taxon>Gammaproteobacteria</taxon>
        <taxon>Oceanospirillales</taxon>
        <taxon>Halomonadaceae</taxon>
        <taxon>Salinicola</taxon>
    </lineage>
</organism>
<reference evidence="2" key="1">
    <citation type="submission" date="2024-06" db="EMBL/GenBank/DDBJ databases">
        <title>Complete genome of Salinicola endophyticus HNIBRBA4755.</title>
        <authorList>
            <person name="Shin S.Y."/>
            <person name="Kang H."/>
            <person name="Song J."/>
        </authorList>
    </citation>
    <scope>NUCLEOTIDE SEQUENCE</scope>
    <source>
        <strain evidence="2">HNIBRBA4755</strain>
    </source>
</reference>
<evidence type="ECO:0000259" key="1">
    <source>
        <dbReference type="PROSITE" id="PS51471"/>
    </source>
</evidence>
<dbReference type="EMBL" id="CP159578">
    <property type="protein sequence ID" value="XCJ81395.1"/>
    <property type="molecule type" value="Genomic_DNA"/>
</dbReference>